<proteinExistence type="predicted"/>
<keyword evidence="1" id="KW-0472">Membrane</keyword>
<keyword evidence="1" id="KW-0812">Transmembrane</keyword>
<sequence>MVVRVSELQSWLAARTRQSLNNKVIGRGWEIILAPIGWIFVASALVRLLWVLLVAKWGLQHAGKPRSIIGCLLKCNYRLSSQAYGIGWRYFAIKTFI</sequence>
<dbReference type="EMBL" id="KV467250">
    <property type="protein sequence ID" value="OCT56765.1"/>
    <property type="molecule type" value="Genomic_DNA"/>
</dbReference>
<gene>
    <name evidence="2" type="ORF">XELAEV_18004450mg</name>
</gene>
<organism evidence="2">
    <name type="scientific">Xenopus laevis</name>
    <name type="common">African clawed frog</name>
    <dbReference type="NCBI Taxonomy" id="8355"/>
    <lineage>
        <taxon>Eukaryota</taxon>
        <taxon>Metazoa</taxon>
        <taxon>Chordata</taxon>
        <taxon>Craniata</taxon>
        <taxon>Vertebrata</taxon>
        <taxon>Euteleostomi</taxon>
        <taxon>Amphibia</taxon>
        <taxon>Batrachia</taxon>
        <taxon>Anura</taxon>
        <taxon>Pipoidea</taxon>
        <taxon>Pipidae</taxon>
        <taxon>Xenopodinae</taxon>
        <taxon>Xenopus</taxon>
        <taxon>Xenopus</taxon>
    </lineage>
</organism>
<evidence type="ECO:0000256" key="1">
    <source>
        <dbReference type="SAM" id="Phobius"/>
    </source>
</evidence>
<name>A0A974GZP7_XENLA</name>
<dbReference type="Proteomes" id="UP000694892">
    <property type="component" value="Unassembled WGS sequence"/>
</dbReference>
<protein>
    <submittedName>
        <fullName evidence="2">Uncharacterized protein</fullName>
    </submittedName>
</protein>
<reference evidence="2" key="1">
    <citation type="submission" date="2016-05" db="EMBL/GenBank/DDBJ databases">
        <title>WGS assembly of Xenopus laevis.</title>
        <authorList>
            <person name="Session A."/>
            <person name="Uno Y."/>
            <person name="Kwon T."/>
            <person name="Chapman J."/>
            <person name="Toyoda A."/>
            <person name="Takahashi S."/>
            <person name="Fukui A."/>
            <person name="Hikosaka A."/>
            <person name="Putnam N."/>
            <person name="Stites J."/>
            <person name="Van Heeringen S."/>
            <person name="Quigley I."/>
            <person name="Heinz S."/>
            <person name="Hellsten U."/>
            <person name="Lyons J."/>
            <person name="Suzuki A."/>
            <person name="Kondo M."/>
            <person name="Ogino H."/>
            <person name="Ochi H."/>
            <person name="Bogdanovic O."/>
            <person name="Lister R."/>
            <person name="Georgiou G."/>
            <person name="Paranjpe S."/>
            <person name="Van Kruijsbergen I."/>
            <person name="Mozaffari S."/>
            <person name="Shu S."/>
            <person name="Schmutz J."/>
            <person name="Jenkins J."/>
            <person name="Grimwood J."/>
            <person name="Carlson J."/>
            <person name="Mitros T."/>
            <person name="Simakov O."/>
            <person name="Heald R."/>
            <person name="Miller K."/>
            <person name="Haudenschild C."/>
            <person name="Kuroki Y."/>
            <person name="Tanaka T."/>
            <person name="Michiue T."/>
            <person name="Watanabe M."/>
            <person name="Kinoshita T."/>
            <person name="Ohta Y."/>
            <person name="Mawaribuchi S."/>
            <person name="Suzuki Y."/>
            <person name="Haramoto Y."/>
            <person name="Yamamoto T."/>
            <person name="Takagi C."/>
            <person name="Kitzman J."/>
            <person name="Shendure J."/>
            <person name="Nakayama T."/>
            <person name="Izutsu Y."/>
            <person name="Robert J."/>
            <person name="Dichmann D."/>
            <person name="Flajnik M."/>
            <person name="Houston D."/>
            <person name="Marcotte E."/>
            <person name="Wallingford J."/>
            <person name="Ito Y."/>
            <person name="Asashima M."/>
            <person name="Ueno N."/>
            <person name="Matsuda Y."/>
            <person name="Jan Veenstra G."/>
            <person name="Fujiyama A."/>
            <person name="Harland R."/>
            <person name="Taira M."/>
            <person name="Rokhsar D.S."/>
        </authorList>
    </citation>
    <scope>NUCLEOTIDE SEQUENCE</scope>
    <source>
        <strain evidence="2">J</strain>
        <tissue evidence="2">Blood</tissue>
    </source>
</reference>
<feature type="transmembrane region" description="Helical" evidence="1">
    <location>
        <begin position="31"/>
        <end position="55"/>
    </location>
</feature>
<dbReference type="AlphaFoldDB" id="A0A974GZP7"/>
<keyword evidence="1" id="KW-1133">Transmembrane helix</keyword>
<evidence type="ECO:0000313" key="2">
    <source>
        <dbReference type="EMBL" id="OCT56765.1"/>
    </source>
</evidence>
<accession>A0A974GZP7</accession>